<feature type="domain" description="Polysaccharide pyruvyl transferase" evidence="1">
    <location>
        <begin position="13"/>
        <end position="169"/>
    </location>
</feature>
<protein>
    <recommendedName>
        <fullName evidence="1">Polysaccharide pyruvyl transferase domain-containing protein</fullName>
    </recommendedName>
</protein>
<organism evidence="2 3">
    <name type="scientific">Pyrobaculum oguniense (strain DSM 13380 / JCM 10595 / TE7)</name>
    <dbReference type="NCBI Taxonomy" id="698757"/>
    <lineage>
        <taxon>Archaea</taxon>
        <taxon>Thermoproteota</taxon>
        <taxon>Thermoprotei</taxon>
        <taxon>Thermoproteales</taxon>
        <taxon>Thermoproteaceae</taxon>
        <taxon>Pyrobaculum</taxon>
    </lineage>
</organism>
<gene>
    <name evidence="2" type="ordered locus">Pogu_2052</name>
</gene>
<dbReference type="EMBL" id="CP003316">
    <property type="protein sequence ID" value="AFA40079.1"/>
    <property type="molecule type" value="Genomic_DNA"/>
</dbReference>
<dbReference type="KEGG" id="pog:Pogu_2052"/>
<evidence type="ECO:0000313" key="2">
    <source>
        <dbReference type="EMBL" id="AFA40079.1"/>
    </source>
</evidence>
<dbReference type="eggNOG" id="ENOG502N57H">
    <property type="taxonomic scope" value="Archaea"/>
</dbReference>
<proteinExistence type="predicted"/>
<keyword evidence="3" id="KW-1185">Reference proteome</keyword>
<dbReference type="AlphaFoldDB" id="H6QB82"/>
<evidence type="ECO:0000313" key="3">
    <source>
        <dbReference type="Proteomes" id="UP000009062"/>
    </source>
</evidence>
<sequence>MVKYGLLIAKTNNLGDDIQSLAAKQFLPRVDYYIDRDNPKICCTDERVKVIMNGWFTHKPDTWMPSPQIEPLLISFHVSPDIAWRFLRKPIIEYLKNHEPIGTRDTWTEKLLNKYGIKSYFSGCLTLTLSYKYGPVKKKDKVLLIDISESIEKDIINIFSRKGFEIKSYTHFFVVPVITILKKIKMRLVFENSTDYFVNTTMKKKEVN</sequence>
<name>H6QB82_PYROT</name>
<evidence type="ECO:0000259" key="1">
    <source>
        <dbReference type="Pfam" id="PF04230"/>
    </source>
</evidence>
<dbReference type="HOGENOM" id="CLU_1318584_0_0_2"/>
<dbReference type="InterPro" id="IPR007345">
    <property type="entry name" value="Polysacch_pyruvyl_Trfase"/>
</dbReference>
<accession>H6QB82</accession>
<dbReference type="Proteomes" id="UP000009062">
    <property type="component" value="Chromosome"/>
</dbReference>
<reference evidence="2 3" key="1">
    <citation type="journal article" date="2012" name="Stand. Genomic Sci.">
        <title>Complete genome sequence of Pyrobaculum oguniense.</title>
        <authorList>
            <person name="Bernick D.L."/>
            <person name="Karplus K."/>
            <person name="Lui L.M."/>
            <person name="Coker J.K."/>
            <person name="Murphy J.N."/>
            <person name="Chan P.P."/>
            <person name="Cozen A.E."/>
            <person name="Lowe T.M."/>
        </authorList>
    </citation>
    <scope>NUCLEOTIDE SEQUENCE [LARGE SCALE GENOMIC DNA]</scope>
    <source>
        <strain evidence="2 3">TE7</strain>
    </source>
</reference>
<dbReference type="Pfam" id="PF04230">
    <property type="entry name" value="PS_pyruv_trans"/>
    <property type="match status" value="1"/>
</dbReference>